<dbReference type="AlphaFoldDB" id="A0A0B7A8Z6"/>
<dbReference type="EMBL" id="HACG01030579">
    <property type="protein sequence ID" value="CEK77444.1"/>
    <property type="molecule type" value="Transcribed_RNA"/>
</dbReference>
<sequence>LYTASICFCDLTSDIVFRIMASKDEEFETDDGIEASDLASLLCRFEEATSSVNDLNLQVEKKSRNKFIKVRNSRITSDSALSSAISLKSSTVANKRKADEVLQFASPLVTSITSSDTSCFKSPQTKQMTKPATLSFLNSKVVPVQIDESETIVDSHLMAESWSSLSMETFEHPENSVIFKPHEQSSSTNLLFKKELVLQDTVSECGTLTSVNLHKYEPSIPLAESAKQSFISLTAHEIYSEVFPTVDTLKDDICVSRCELIQSLQKQNSVLPSSTAHYRSINDRVVKQRSHFNNSDSSMSMESFPDTENYKFGETSVCFFKNSVNFNELDHSYCSNNLPSVSEIPNSECAQEFIGNVLQQKKGLVLQAKELYQSITDVLCDHSNPKNADKFVLDEREIIIDSDGNELYLHDASQPSDNVRYDQFMKP</sequence>
<protein>
    <submittedName>
        <fullName evidence="1">Uncharacterized protein</fullName>
    </submittedName>
</protein>
<accession>A0A0B7A8Z6</accession>
<feature type="non-terminal residue" evidence="1">
    <location>
        <position position="1"/>
    </location>
</feature>
<evidence type="ECO:0000313" key="1">
    <source>
        <dbReference type="EMBL" id="CEK77444.1"/>
    </source>
</evidence>
<organism evidence="1">
    <name type="scientific">Arion vulgaris</name>
    <dbReference type="NCBI Taxonomy" id="1028688"/>
    <lineage>
        <taxon>Eukaryota</taxon>
        <taxon>Metazoa</taxon>
        <taxon>Spiralia</taxon>
        <taxon>Lophotrochozoa</taxon>
        <taxon>Mollusca</taxon>
        <taxon>Gastropoda</taxon>
        <taxon>Heterobranchia</taxon>
        <taxon>Euthyneura</taxon>
        <taxon>Panpulmonata</taxon>
        <taxon>Eupulmonata</taxon>
        <taxon>Stylommatophora</taxon>
        <taxon>Helicina</taxon>
        <taxon>Arionoidea</taxon>
        <taxon>Arionidae</taxon>
        <taxon>Arion</taxon>
    </lineage>
</organism>
<gene>
    <name evidence="1" type="primary">ORF104661</name>
</gene>
<proteinExistence type="predicted"/>
<name>A0A0B7A8Z6_9EUPU</name>
<reference evidence="1" key="1">
    <citation type="submission" date="2014-12" db="EMBL/GenBank/DDBJ databases">
        <title>Insight into the proteome of Arion vulgaris.</title>
        <authorList>
            <person name="Aradska J."/>
            <person name="Bulat T."/>
            <person name="Smidak R."/>
            <person name="Sarate P."/>
            <person name="Gangsoo J."/>
            <person name="Sialana F."/>
            <person name="Bilban M."/>
            <person name="Lubec G."/>
        </authorList>
    </citation>
    <scope>NUCLEOTIDE SEQUENCE</scope>
    <source>
        <tissue evidence="1">Skin</tissue>
    </source>
</reference>